<dbReference type="RefSeq" id="WP_064035879.1">
    <property type="nucleotide sequence ID" value="NZ_LUUH01000029.1"/>
</dbReference>
<comment type="caution">
    <text evidence="1">The sequence shown here is derived from an EMBL/GenBank/DDBJ whole genome shotgun (WGS) entry which is preliminary data.</text>
</comment>
<dbReference type="EMBL" id="LUUH01000029">
    <property type="protein sequence ID" value="OAI07187.1"/>
    <property type="molecule type" value="Genomic_DNA"/>
</dbReference>
<evidence type="ECO:0000313" key="1">
    <source>
        <dbReference type="EMBL" id="OAI07187.1"/>
    </source>
</evidence>
<dbReference type="InterPro" id="IPR045809">
    <property type="entry name" value="MobI"/>
</dbReference>
<accession>A0A177MMY7</accession>
<protein>
    <submittedName>
        <fullName evidence="1">Uncharacterized protein</fullName>
    </submittedName>
</protein>
<dbReference type="Proteomes" id="UP000077763">
    <property type="component" value="Unassembled WGS sequence"/>
</dbReference>
<dbReference type="AlphaFoldDB" id="A0A177MMY7"/>
<dbReference type="Pfam" id="PF19456">
    <property type="entry name" value="MobI"/>
    <property type="match status" value="1"/>
</dbReference>
<proteinExistence type="predicted"/>
<reference evidence="2" key="1">
    <citation type="submission" date="2016-03" db="EMBL/GenBank/DDBJ databases">
        <authorList>
            <person name="Heylen K."/>
            <person name="De Vos P."/>
            <person name="Vekeman B."/>
        </authorList>
    </citation>
    <scope>NUCLEOTIDE SEQUENCE [LARGE SCALE GENOMIC DNA]</scope>
    <source>
        <strain evidence="2">R-45371</strain>
    </source>
</reference>
<name>A0A177MMY7_METMH</name>
<evidence type="ECO:0000313" key="2">
    <source>
        <dbReference type="Proteomes" id="UP000077763"/>
    </source>
</evidence>
<gene>
    <name evidence="1" type="ORF">A1353_07475</name>
</gene>
<organism evidence="1 2">
    <name type="scientific">Methylomonas methanica</name>
    <dbReference type="NCBI Taxonomy" id="421"/>
    <lineage>
        <taxon>Bacteria</taxon>
        <taxon>Pseudomonadati</taxon>
        <taxon>Pseudomonadota</taxon>
        <taxon>Gammaproteobacteria</taxon>
        <taxon>Methylococcales</taxon>
        <taxon>Methylococcaceae</taxon>
        <taxon>Methylomonas</taxon>
    </lineage>
</organism>
<sequence>MSSEQPVNSQLNLTEQDLLHWIETRCDHLQAQAKVLVDDYWRQMKSQRQKHSKSESGRIGVRIRCRENQRAFSIEWYRMATLRQNGQTKPIAQYVKKGRGYRYPLGNLLKGEPTWEAELIEELETEFAHIRQQLDRLGKIRDAVQRYCKVIDANDNNKFIGWES</sequence>